<evidence type="ECO:0000256" key="1">
    <source>
        <dbReference type="SAM" id="MobiDB-lite"/>
    </source>
</evidence>
<keyword evidence="3" id="KW-1185">Reference proteome</keyword>
<evidence type="ECO:0000313" key="2">
    <source>
        <dbReference type="EMBL" id="KAK9815185.1"/>
    </source>
</evidence>
<dbReference type="Proteomes" id="UP001465755">
    <property type="component" value="Unassembled WGS sequence"/>
</dbReference>
<gene>
    <name evidence="2" type="ORF">WJX73_010287</name>
</gene>
<feature type="compositionally biased region" description="Polar residues" evidence="1">
    <location>
        <begin position="178"/>
        <end position="194"/>
    </location>
</feature>
<protein>
    <submittedName>
        <fullName evidence="2">Uncharacterized protein</fullName>
    </submittedName>
</protein>
<sequence length="396" mass="41794">MKACSISAAMWFTGSDVIAATQVDDSVKALDVLGKPAGVVLPFEVKDVGVMKATAQDDPVEILRNSATRHKLGKLVIQLTAYACREGTRAAMAYNGRLAVLIERAHKRGNSAFNRTTKAIKIIILAADCVGPSLREIVLAFSIRVIKHRTCRLGTDELSTPKAAEHLLSDSMPCASDGRSSGPKSGSQTSATDGSESDESLDDNNGDEFEDDDEEEKVEGPPPEPSTGGGAGDSFPEDPSIGAGPSDRKRPLSHSQGHTRAAGKKLRSGAVIGKAELTGDIGGADELQQWLYGLQSESFQRLGLPGRCLGAGASGAKVAAGVWANEAAAVKVYEFWDTSLAAAGFKREVTALLRLQGVHGCIDMLHHGTMAETDAAVPEMAHEYSEVERLIRVGAD</sequence>
<feature type="compositionally biased region" description="Acidic residues" evidence="1">
    <location>
        <begin position="195"/>
        <end position="217"/>
    </location>
</feature>
<proteinExistence type="predicted"/>
<accession>A0AAW1PZY7</accession>
<reference evidence="2 3" key="1">
    <citation type="journal article" date="2024" name="Nat. Commun.">
        <title>Phylogenomics reveals the evolutionary origins of lichenization in chlorophyte algae.</title>
        <authorList>
            <person name="Puginier C."/>
            <person name="Libourel C."/>
            <person name="Otte J."/>
            <person name="Skaloud P."/>
            <person name="Haon M."/>
            <person name="Grisel S."/>
            <person name="Petersen M."/>
            <person name="Berrin J.G."/>
            <person name="Delaux P.M."/>
            <person name="Dal Grande F."/>
            <person name="Keller J."/>
        </authorList>
    </citation>
    <scope>NUCLEOTIDE SEQUENCE [LARGE SCALE GENOMIC DNA]</scope>
    <source>
        <strain evidence="2 3">SAG 2036</strain>
    </source>
</reference>
<evidence type="ECO:0000313" key="3">
    <source>
        <dbReference type="Proteomes" id="UP001465755"/>
    </source>
</evidence>
<dbReference type="AlphaFoldDB" id="A0AAW1PZY7"/>
<organism evidence="2 3">
    <name type="scientific">Symbiochloris irregularis</name>
    <dbReference type="NCBI Taxonomy" id="706552"/>
    <lineage>
        <taxon>Eukaryota</taxon>
        <taxon>Viridiplantae</taxon>
        <taxon>Chlorophyta</taxon>
        <taxon>core chlorophytes</taxon>
        <taxon>Trebouxiophyceae</taxon>
        <taxon>Trebouxiales</taxon>
        <taxon>Trebouxiaceae</taxon>
        <taxon>Symbiochloris</taxon>
    </lineage>
</organism>
<dbReference type="EMBL" id="JALJOQ010000001">
    <property type="protein sequence ID" value="KAK9815185.1"/>
    <property type="molecule type" value="Genomic_DNA"/>
</dbReference>
<comment type="caution">
    <text evidence="2">The sequence shown here is derived from an EMBL/GenBank/DDBJ whole genome shotgun (WGS) entry which is preliminary data.</text>
</comment>
<feature type="region of interest" description="Disordered" evidence="1">
    <location>
        <begin position="170"/>
        <end position="267"/>
    </location>
</feature>
<name>A0AAW1PZY7_9CHLO</name>